<dbReference type="AlphaFoldDB" id="A0A834THD7"/>
<accession>A0A834THD7</accession>
<gene>
    <name evidence="1" type="ORF">G2W53_027290</name>
</gene>
<protein>
    <submittedName>
        <fullName evidence="1">Uncharacterized protein</fullName>
    </submittedName>
</protein>
<organism evidence="1 2">
    <name type="scientific">Senna tora</name>
    <dbReference type="NCBI Taxonomy" id="362788"/>
    <lineage>
        <taxon>Eukaryota</taxon>
        <taxon>Viridiplantae</taxon>
        <taxon>Streptophyta</taxon>
        <taxon>Embryophyta</taxon>
        <taxon>Tracheophyta</taxon>
        <taxon>Spermatophyta</taxon>
        <taxon>Magnoliopsida</taxon>
        <taxon>eudicotyledons</taxon>
        <taxon>Gunneridae</taxon>
        <taxon>Pentapetalae</taxon>
        <taxon>rosids</taxon>
        <taxon>fabids</taxon>
        <taxon>Fabales</taxon>
        <taxon>Fabaceae</taxon>
        <taxon>Caesalpinioideae</taxon>
        <taxon>Cassia clade</taxon>
        <taxon>Senna</taxon>
    </lineage>
</organism>
<dbReference type="EMBL" id="JAAIUW010000008">
    <property type="protein sequence ID" value="KAF7821835.1"/>
    <property type="molecule type" value="Genomic_DNA"/>
</dbReference>
<dbReference type="Proteomes" id="UP000634136">
    <property type="component" value="Unassembled WGS sequence"/>
</dbReference>
<name>A0A834THD7_9FABA</name>
<sequence length="27" mass="3066">MTLRTPLSELLRFGSCEAKDKEGIEQL</sequence>
<keyword evidence="2" id="KW-1185">Reference proteome</keyword>
<evidence type="ECO:0000313" key="1">
    <source>
        <dbReference type="EMBL" id="KAF7821835.1"/>
    </source>
</evidence>
<reference evidence="1" key="1">
    <citation type="submission" date="2020-09" db="EMBL/GenBank/DDBJ databases">
        <title>Genome-Enabled Discovery of Anthraquinone Biosynthesis in Senna tora.</title>
        <authorList>
            <person name="Kang S.-H."/>
            <person name="Pandey R.P."/>
            <person name="Lee C.-M."/>
            <person name="Sim J.-S."/>
            <person name="Jeong J.-T."/>
            <person name="Choi B.-S."/>
            <person name="Jung M."/>
            <person name="Ginzburg D."/>
            <person name="Zhao K."/>
            <person name="Won S.Y."/>
            <person name="Oh T.-J."/>
            <person name="Yu Y."/>
            <person name="Kim N.-H."/>
            <person name="Lee O.R."/>
            <person name="Lee T.-H."/>
            <person name="Bashyal P."/>
            <person name="Kim T.-S."/>
            <person name="Lee W.-H."/>
            <person name="Kawkins C."/>
            <person name="Kim C.-K."/>
            <person name="Kim J.S."/>
            <person name="Ahn B.O."/>
            <person name="Rhee S.Y."/>
            <person name="Sohng J.K."/>
        </authorList>
    </citation>
    <scope>NUCLEOTIDE SEQUENCE</scope>
    <source>
        <tissue evidence="1">Leaf</tissue>
    </source>
</reference>
<proteinExistence type="predicted"/>
<comment type="caution">
    <text evidence="1">The sequence shown here is derived from an EMBL/GenBank/DDBJ whole genome shotgun (WGS) entry which is preliminary data.</text>
</comment>
<evidence type="ECO:0000313" key="2">
    <source>
        <dbReference type="Proteomes" id="UP000634136"/>
    </source>
</evidence>